<dbReference type="AlphaFoldDB" id="F2JGM1"/>
<dbReference type="CDD" id="cd04333">
    <property type="entry name" value="ProX_deacylase"/>
    <property type="match status" value="1"/>
</dbReference>
<dbReference type="STRING" id="642492.Clole_1249"/>
<dbReference type="KEGG" id="cle:Clole_1249"/>
<keyword evidence="2" id="KW-0436">Ligase</keyword>
<dbReference type="Gene3D" id="3.90.960.10">
    <property type="entry name" value="YbaK/aminoacyl-tRNA synthetase-associated domain"/>
    <property type="match status" value="1"/>
</dbReference>
<dbReference type="Pfam" id="PF04073">
    <property type="entry name" value="tRNA_edit"/>
    <property type="match status" value="1"/>
</dbReference>
<dbReference type="InterPro" id="IPR036754">
    <property type="entry name" value="YbaK/aa-tRNA-synt-asso_dom_sf"/>
</dbReference>
<keyword evidence="3" id="KW-1185">Reference proteome</keyword>
<evidence type="ECO:0000313" key="3">
    <source>
        <dbReference type="Proteomes" id="UP000008467"/>
    </source>
</evidence>
<dbReference type="PANTHER" id="PTHR30411">
    <property type="entry name" value="CYTOPLASMIC PROTEIN"/>
    <property type="match status" value="1"/>
</dbReference>
<keyword evidence="2" id="KW-0030">Aminoacyl-tRNA synthetase</keyword>
<dbReference type="RefSeq" id="WP_013656275.1">
    <property type="nucleotide sequence ID" value="NC_015275.1"/>
</dbReference>
<reference evidence="2 3" key="1">
    <citation type="journal article" date="2011" name="J. Bacteriol.">
        <title>Complete genome sequence of the cellulose-degrading bacterium Cellulosilyticum lentocellum.</title>
        <authorList>
            <consortium name="US DOE Joint Genome Institute"/>
            <person name="Miller D.A."/>
            <person name="Suen G."/>
            <person name="Bruce D."/>
            <person name="Copeland A."/>
            <person name="Cheng J.F."/>
            <person name="Detter C."/>
            <person name="Goodwin L.A."/>
            <person name="Han C.S."/>
            <person name="Hauser L.J."/>
            <person name="Land M.L."/>
            <person name="Lapidus A."/>
            <person name="Lucas S."/>
            <person name="Meincke L."/>
            <person name="Pitluck S."/>
            <person name="Tapia R."/>
            <person name="Teshima H."/>
            <person name="Woyke T."/>
            <person name="Fox B.G."/>
            <person name="Angert E.R."/>
            <person name="Currie C.R."/>
        </authorList>
    </citation>
    <scope>NUCLEOTIDE SEQUENCE [LARGE SCALE GENOMIC DNA]</scope>
    <source>
        <strain evidence="3">ATCC 49066 / DSM 5427 / NCIMB 11756 / RHM5</strain>
    </source>
</reference>
<dbReference type="GO" id="GO:0002161">
    <property type="term" value="F:aminoacyl-tRNA deacylase activity"/>
    <property type="evidence" value="ECO:0007669"/>
    <property type="project" value="InterPro"/>
</dbReference>
<proteinExistence type="predicted"/>
<sequence length="153" mass="16830">MSIEAVEAFFKEKQVSHQIVLLEESSATVSLAAEALKATERQIAKTLAFNVNDESIVIVACGTAKIDNRKFKDTFHTKAKMMSYEETLEKTGHPVGGACPFGLPKQVKIYLDESLKQSEEVYPAAGSPHAVVKMSLPELAEITEGEWVDVCRE</sequence>
<dbReference type="PANTHER" id="PTHR30411:SF1">
    <property type="entry name" value="CYTOPLASMIC PROTEIN"/>
    <property type="match status" value="1"/>
</dbReference>
<accession>F2JGM1</accession>
<dbReference type="InterPro" id="IPR007214">
    <property type="entry name" value="YbaK/aa-tRNA-synth-assoc-dom"/>
</dbReference>
<evidence type="ECO:0000259" key="1">
    <source>
        <dbReference type="Pfam" id="PF04073"/>
    </source>
</evidence>
<dbReference type="GO" id="GO:0004812">
    <property type="term" value="F:aminoacyl-tRNA ligase activity"/>
    <property type="evidence" value="ECO:0007669"/>
    <property type="project" value="UniProtKB-KW"/>
</dbReference>
<dbReference type="eggNOG" id="COG2606">
    <property type="taxonomic scope" value="Bacteria"/>
</dbReference>
<feature type="domain" description="YbaK/aminoacyl-tRNA synthetase-associated" evidence="1">
    <location>
        <begin position="24"/>
        <end position="141"/>
    </location>
</feature>
<organism evidence="2 3">
    <name type="scientific">Cellulosilyticum lentocellum (strain ATCC 49066 / DSM 5427 / NCIMB 11756 / RHM5)</name>
    <name type="common">Clostridium lentocellum</name>
    <dbReference type="NCBI Taxonomy" id="642492"/>
    <lineage>
        <taxon>Bacteria</taxon>
        <taxon>Bacillati</taxon>
        <taxon>Bacillota</taxon>
        <taxon>Clostridia</taxon>
        <taxon>Lachnospirales</taxon>
        <taxon>Cellulosilyticaceae</taxon>
        <taxon>Cellulosilyticum</taxon>
    </lineage>
</organism>
<gene>
    <name evidence="2" type="ordered locus">Clole_1249</name>
</gene>
<dbReference type="HOGENOM" id="CLU_094875_0_3_9"/>
<dbReference type="SUPFAM" id="SSF55826">
    <property type="entry name" value="YbaK/ProRS associated domain"/>
    <property type="match status" value="1"/>
</dbReference>
<evidence type="ECO:0000313" key="2">
    <source>
        <dbReference type="EMBL" id="ADZ82976.1"/>
    </source>
</evidence>
<name>F2JGM1_CELLD</name>
<protein>
    <submittedName>
        <fullName evidence="2">YbaK/prolyl-tRNA synthetase associated region</fullName>
    </submittedName>
</protein>
<dbReference type="Proteomes" id="UP000008467">
    <property type="component" value="Chromosome"/>
</dbReference>
<dbReference type="EMBL" id="CP002582">
    <property type="protein sequence ID" value="ADZ82976.1"/>
    <property type="molecule type" value="Genomic_DNA"/>
</dbReference>